<proteinExistence type="predicted"/>
<dbReference type="GeneID" id="54292277"/>
<keyword evidence="2" id="KW-1185">Reference proteome</keyword>
<reference evidence="1" key="1">
    <citation type="journal article" date="2020" name="Stud. Mycol.">
        <title>101 Dothideomycetes genomes: a test case for predicting lifestyles and emergence of pathogens.</title>
        <authorList>
            <person name="Haridas S."/>
            <person name="Albert R."/>
            <person name="Binder M."/>
            <person name="Bloem J."/>
            <person name="Labutti K."/>
            <person name="Salamov A."/>
            <person name="Andreopoulos B."/>
            <person name="Baker S."/>
            <person name="Barry K."/>
            <person name="Bills G."/>
            <person name="Bluhm B."/>
            <person name="Cannon C."/>
            <person name="Castanera R."/>
            <person name="Culley D."/>
            <person name="Daum C."/>
            <person name="Ezra D."/>
            <person name="Gonzalez J."/>
            <person name="Henrissat B."/>
            <person name="Kuo A."/>
            <person name="Liang C."/>
            <person name="Lipzen A."/>
            <person name="Lutzoni F."/>
            <person name="Magnuson J."/>
            <person name="Mondo S."/>
            <person name="Nolan M."/>
            <person name="Ohm R."/>
            <person name="Pangilinan J."/>
            <person name="Park H.-J."/>
            <person name="Ramirez L."/>
            <person name="Alfaro M."/>
            <person name="Sun H."/>
            <person name="Tritt A."/>
            <person name="Yoshinaga Y."/>
            <person name="Zwiers L.-H."/>
            <person name="Turgeon B."/>
            <person name="Goodwin S."/>
            <person name="Spatafora J."/>
            <person name="Crous P."/>
            <person name="Grigoriev I."/>
        </authorList>
    </citation>
    <scope>NUCLEOTIDE SEQUENCE</scope>
    <source>
        <strain evidence="1">CBS 175.79</strain>
    </source>
</reference>
<gene>
    <name evidence="1" type="ORF">BU24DRAFT_99726</name>
</gene>
<sequence>MHAAWKPRQPFCPRISNHTLALPSLPLAGNCWDDTPMLRGAYLPPHPDLMLYCLVSPLSYSILAFKTDLPSFLFMSTAVAAFIAFRVQLPVRQVLPFFSVLLLYLFRPLPPLDAADISSIIFNHPTSRII</sequence>
<evidence type="ECO:0000313" key="1">
    <source>
        <dbReference type="EMBL" id="KAF2018568.1"/>
    </source>
</evidence>
<dbReference type="EMBL" id="ML978067">
    <property type="protein sequence ID" value="KAF2018568.1"/>
    <property type="molecule type" value="Genomic_DNA"/>
</dbReference>
<name>A0A6A5XZ46_9PLEO</name>
<dbReference type="AlphaFoldDB" id="A0A6A5XZ46"/>
<dbReference type="Proteomes" id="UP000799778">
    <property type="component" value="Unassembled WGS sequence"/>
</dbReference>
<organism evidence="1 2">
    <name type="scientific">Aaosphaeria arxii CBS 175.79</name>
    <dbReference type="NCBI Taxonomy" id="1450172"/>
    <lineage>
        <taxon>Eukaryota</taxon>
        <taxon>Fungi</taxon>
        <taxon>Dikarya</taxon>
        <taxon>Ascomycota</taxon>
        <taxon>Pezizomycotina</taxon>
        <taxon>Dothideomycetes</taxon>
        <taxon>Pleosporomycetidae</taxon>
        <taxon>Pleosporales</taxon>
        <taxon>Pleosporales incertae sedis</taxon>
        <taxon>Aaosphaeria</taxon>
    </lineage>
</organism>
<evidence type="ECO:0000313" key="2">
    <source>
        <dbReference type="Proteomes" id="UP000799778"/>
    </source>
</evidence>
<accession>A0A6A5XZ46</accession>
<dbReference type="RefSeq" id="XP_033386907.1">
    <property type="nucleotide sequence ID" value="XM_033534880.1"/>
</dbReference>
<protein>
    <submittedName>
        <fullName evidence="1">Uncharacterized protein</fullName>
    </submittedName>
</protein>